<name>A0ABM3QZU9_SPIOL</name>
<keyword evidence="2" id="KW-1185">Reference proteome</keyword>
<dbReference type="InterPro" id="IPR004314">
    <property type="entry name" value="Neprosin"/>
</dbReference>
<dbReference type="GeneID" id="110788303"/>
<dbReference type="Gene3D" id="3.90.1320.10">
    <property type="entry name" value="Outer-capsid protein sigma 3, large lobe"/>
    <property type="match status" value="1"/>
</dbReference>
<dbReference type="Pfam" id="PF14365">
    <property type="entry name" value="Neprosin_AP"/>
    <property type="match status" value="1"/>
</dbReference>
<sequence>MLPFFVVNQTKNGDILDCVEINKQFAFDNPLLRNHTIQMKPNFKVSKQTTSTARSFTILSPSQLLPKSIRCPRGTVVVRRIQEVELIAMDKFSPLLGTTTFSTTNKSSHSTTPDEELLPGYQIANLVASTNNVGVSAVINVWTPDVITEEFSEVSAFVATDDGAASNVIQVGWLVHPMLYQNTTRLYAYWTKDSGKSTGCFNGFCPGFVQVSQETPLGVALTPVSTYSGRQYFMAITIQQDKDTKNWWVLIGDKQIGYYPKELFSTMANGATRGGWGGEIYSISTHASPPMGNGHFPEEGYSKSCLISRLNLVGQDFPNNTSLRVGSSIPDCYKAIYNGDVGGDFGHNMFVGGPANCWE</sequence>
<proteinExistence type="predicted"/>
<reference evidence="3" key="2">
    <citation type="submission" date="2025-08" db="UniProtKB">
        <authorList>
            <consortium name="RefSeq"/>
        </authorList>
    </citation>
    <scope>IDENTIFICATION</scope>
    <source>
        <tissue evidence="3">Leaf</tissue>
    </source>
</reference>
<evidence type="ECO:0000259" key="1">
    <source>
        <dbReference type="PROSITE" id="PS52045"/>
    </source>
</evidence>
<dbReference type="InterPro" id="IPR025521">
    <property type="entry name" value="Neprosin_propep"/>
</dbReference>
<dbReference type="PROSITE" id="PS52045">
    <property type="entry name" value="NEPROSIN_PEP_CD"/>
    <property type="match status" value="1"/>
</dbReference>
<dbReference type="PANTHER" id="PTHR31589:SF235">
    <property type="entry name" value="PROTEIN, PUTATIVE (DUF239)-RELATED"/>
    <property type="match status" value="1"/>
</dbReference>
<accession>A0ABM3QZU9</accession>
<dbReference type="RefSeq" id="XP_056688839.1">
    <property type="nucleotide sequence ID" value="XM_056832861.1"/>
</dbReference>
<dbReference type="PANTHER" id="PTHR31589">
    <property type="entry name" value="PROTEIN, PUTATIVE (DUF239)-RELATED-RELATED"/>
    <property type="match status" value="1"/>
</dbReference>
<evidence type="ECO:0000313" key="3">
    <source>
        <dbReference type="RefSeq" id="XP_056688839.1"/>
    </source>
</evidence>
<reference evidence="2" key="1">
    <citation type="journal article" date="2021" name="Nat. Commun.">
        <title>Genomic analyses provide insights into spinach domestication and the genetic basis of agronomic traits.</title>
        <authorList>
            <person name="Cai X."/>
            <person name="Sun X."/>
            <person name="Xu C."/>
            <person name="Sun H."/>
            <person name="Wang X."/>
            <person name="Ge C."/>
            <person name="Zhang Z."/>
            <person name="Wang Q."/>
            <person name="Fei Z."/>
            <person name="Jiao C."/>
            <person name="Wang Q."/>
        </authorList>
    </citation>
    <scope>NUCLEOTIDE SEQUENCE [LARGE SCALE GENOMIC DNA]</scope>
    <source>
        <strain evidence="2">cv. Varoflay</strain>
    </source>
</reference>
<dbReference type="Pfam" id="PF03080">
    <property type="entry name" value="Neprosin"/>
    <property type="match status" value="1"/>
</dbReference>
<dbReference type="InterPro" id="IPR053168">
    <property type="entry name" value="Glutamic_endopeptidase"/>
</dbReference>
<protein>
    <recommendedName>
        <fullName evidence="1">Neprosin PEP catalytic domain-containing protein</fullName>
    </recommendedName>
</protein>
<dbReference type="Proteomes" id="UP000813463">
    <property type="component" value="Chromosome 6"/>
</dbReference>
<evidence type="ECO:0000313" key="2">
    <source>
        <dbReference type="Proteomes" id="UP000813463"/>
    </source>
</evidence>
<gene>
    <name evidence="3" type="primary">LOC110788303</name>
</gene>
<feature type="domain" description="Neprosin PEP catalytic" evidence="1">
    <location>
        <begin position="110"/>
        <end position="358"/>
    </location>
</feature>
<organism evidence="2 3">
    <name type="scientific">Spinacia oleracea</name>
    <name type="common">Spinach</name>
    <dbReference type="NCBI Taxonomy" id="3562"/>
    <lineage>
        <taxon>Eukaryota</taxon>
        <taxon>Viridiplantae</taxon>
        <taxon>Streptophyta</taxon>
        <taxon>Embryophyta</taxon>
        <taxon>Tracheophyta</taxon>
        <taxon>Spermatophyta</taxon>
        <taxon>Magnoliopsida</taxon>
        <taxon>eudicotyledons</taxon>
        <taxon>Gunneridae</taxon>
        <taxon>Pentapetalae</taxon>
        <taxon>Caryophyllales</taxon>
        <taxon>Chenopodiaceae</taxon>
        <taxon>Chenopodioideae</taxon>
        <taxon>Anserineae</taxon>
        <taxon>Spinacia</taxon>
    </lineage>
</organism>